<keyword evidence="2" id="KW-1185">Reference proteome</keyword>
<accession>A0A4Q1KXV0</accession>
<gene>
    <name evidence="1" type="ORF">EQG68_03560</name>
</gene>
<comment type="caution">
    <text evidence="1">The sequence shown here is derived from an EMBL/GenBank/DDBJ whole genome shotgun (WGS) entry which is preliminary data.</text>
</comment>
<sequence>MKRIFSIVILGLIIFSCESKQDEQGYWTIHFDEVKDSSIYPDVLYFKKDTLIIQSSHNFKQIAIYKKKNDTILLNFKNGIEKKYPISIISDSIIEFAKMKFIRTNEDNLSKTEPYELTGFQSKSRFKPHSNSMIIHLIKNNSEAKVILNDKISDLSSIPEFLNYGRYSKPKLYLYLGTEIEINDLLKTYCWTLLCEIYKVELITHSESFEDFYTVKDYLYIEDSLFMNFIKENKIPQSGLLHTFNTESDYVREKIKYFQNESNHSSMIEYLKFTEQLNFRMKVNYN</sequence>
<dbReference type="EMBL" id="SBKQ01000003">
    <property type="protein sequence ID" value="RXR34124.1"/>
    <property type="molecule type" value="Genomic_DNA"/>
</dbReference>
<dbReference type="OrthoDB" id="1186646at2"/>
<reference evidence="2" key="1">
    <citation type="submission" date="2019-01" db="EMBL/GenBank/DDBJ databases">
        <title>Cytophagaceae bacterium strain CAR-16.</title>
        <authorList>
            <person name="Chen W.-M."/>
        </authorList>
    </citation>
    <scope>NUCLEOTIDE SEQUENCE [LARGE SCALE GENOMIC DNA]</scope>
    <source>
        <strain evidence="2">ICH-30</strain>
    </source>
</reference>
<protein>
    <recommendedName>
        <fullName evidence="3">Lipoprotein</fullName>
    </recommendedName>
</protein>
<proteinExistence type="predicted"/>
<name>A0A4Q1KXV0_9FLAO</name>
<dbReference type="RefSeq" id="WP_129463410.1">
    <property type="nucleotide sequence ID" value="NZ_SBKQ01000003.1"/>
</dbReference>
<evidence type="ECO:0008006" key="3">
    <source>
        <dbReference type="Google" id="ProtNLM"/>
    </source>
</evidence>
<dbReference type="PROSITE" id="PS51257">
    <property type="entry name" value="PROKAR_LIPOPROTEIN"/>
    <property type="match status" value="1"/>
</dbReference>
<evidence type="ECO:0000313" key="1">
    <source>
        <dbReference type="EMBL" id="RXR34124.1"/>
    </source>
</evidence>
<dbReference type="Proteomes" id="UP000289734">
    <property type="component" value="Unassembled WGS sequence"/>
</dbReference>
<organism evidence="1 2">
    <name type="scientific">Flavobacterium piscinae</name>
    <dbReference type="NCBI Taxonomy" id="2506424"/>
    <lineage>
        <taxon>Bacteria</taxon>
        <taxon>Pseudomonadati</taxon>
        <taxon>Bacteroidota</taxon>
        <taxon>Flavobacteriia</taxon>
        <taxon>Flavobacteriales</taxon>
        <taxon>Flavobacteriaceae</taxon>
        <taxon>Flavobacterium</taxon>
    </lineage>
</organism>
<evidence type="ECO:0000313" key="2">
    <source>
        <dbReference type="Proteomes" id="UP000289734"/>
    </source>
</evidence>
<dbReference type="AlphaFoldDB" id="A0A4Q1KXV0"/>